<evidence type="ECO:0008006" key="4">
    <source>
        <dbReference type="Google" id="ProtNLM"/>
    </source>
</evidence>
<evidence type="ECO:0000313" key="3">
    <source>
        <dbReference type="Proteomes" id="UP000250918"/>
    </source>
</evidence>
<reference evidence="2 3" key="1">
    <citation type="journal article" date="2018" name="ISME J.">
        <title>A methanotrophic archaeon couples anaerobic oxidation of methane to Fe(III) reduction.</title>
        <authorList>
            <person name="Cai C."/>
            <person name="Leu A.O."/>
            <person name="Xie G.J."/>
            <person name="Guo J."/>
            <person name="Feng Y."/>
            <person name="Zhao J.X."/>
            <person name="Tyson G.W."/>
            <person name="Yuan Z."/>
            <person name="Hu S."/>
        </authorList>
    </citation>
    <scope>NUCLEOTIDE SEQUENCE [LARGE SCALE GENOMIC DNA]</scope>
    <source>
        <strain evidence="2">FeB_12</strain>
    </source>
</reference>
<sequence>MNRNIALIWIFTVIVLLLQAAFAYNDLPERIASSFDFNGNPREAGTKESFYLTWLITIFVLNAFVLIMRPIFRWAPASMINVPNRDYWLATPERRAQSCAKLLNMMAGVFSCVNIMLILVFQYIVSVNLHGRPDFPIWIPFLIVPVLMTFPLVWIFRAFRVPKA</sequence>
<feature type="transmembrane region" description="Helical" evidence="1">
    <location>
        <begin position="137"/>
        <end position="156"/>
    </location>
</feature>
<keyword evidence="1" id="KW-1133">Transmembrane helix</keyword>
<comment type="caution">
    <text evidence="2">The sequence shown here is derived from an EMBL/GenBank/DDBJ whole genome shotgun (WGS) entry which is preliminary data.</text>
</comment>
<keyword evidence="1" id="KW-0472">Membrane</keyword>
<keyword evidence="1" id="KW-0812">Transmembrane</keyword>
<name>A0A855X4I8_9BACT</name>
<accession>A0A855X4I8</accession>
<gene>
    <name evidence="2" type="ORF">C3F09_09335</name>
</gene>
<protein>
    <recommendedName>
        <fullName evidence="4">DUF1648 domain-containing protein</fullName>
    </recommendedName>
</protein>
<evidence type="ECO:0000313" key="2">
    <source>
        <dbReference type="EMBL" id="PWB70248.1"/>
    </source>
</evidence>
<feature type="transmembrane region" description="Helical" evidence="1">
    <location>
        <begin position="102"/>
        <end position="125"/>
    </location>
</feature>
<dbReference type="AlphaFoldDB" id="A0A855X4I8"/>
<evidence type="ECO:0000256" key="1">
    <source>
        <dbReference type="SAM" id="Phobius"/>
    </source>
</evidence>
<dbReference type="EMBL" id="PQAP01000150">
    <property type="protein sequence ID" value="PWB70248.1"/>
    <property type="molecule type" value="Genomic_DNA"/>
</dbReference>
<feature type="transmembrane region" description="Helical" evidence="1">
    <location>
        <begin position="51"/>
        <end position="72"/>
    </location>
</feature>
<proteinExistence type="predicted"/>
<organism evidence="2 3">
    <name type="scientific">candidate division GN15 bacterium</name>
    <dbReference type="NCBI Taxonomy" id="2072418"/>
    <lineage>
        <taxon>Bacteria</taxon>
        <taxon>candidate division GN15</taxon>
    </lineage>
</organism>
<dbReference type="Proteomes" id="UP000250918">
    <property type="component" value="Unassembled WGS sequence"/>
</dbReference>